<keyword evidence="2" id="KW-1185">Reference proteome</keyword>
<gene>
    <name evidence="1" type="ORF">CEXT_270821</name>
</gene>
<dbReference type="EMBL" id="BPLR01001958">
    <property type="protein sequence ID" value="GIX68368.1"/>
    <property type="molecule type" value="Genomic_DNA"/>
</dbReference>
<sequence length="74" mass="8672">MIISWLADTRRMENMLLVKKLLERSLALARILTEEVKLQKFYLLDCSGTFDGSRDQKNKVWAGSMDSYGTRWRS</sequence>
<protein>
    <submittedName>
        <fullName evidence="1">Uncharacterized protein</fullName>
    </submittedName>
</protein>
<accession>A0AAV4M7J2</accession>
<reference evidence="1 2" key="1">
    <citation type="submission" date="2021-06" db="EMBL/GenBank/DDBJ databases">
        <title>Caerostris extrusa draft genome.</title>
        <authorList>
            <person name="Kono N."/>
            <person name="Arakawa K."/>
        </authorList>
    </citation>
    <scope>NUCLEOTIDE SEQUENCE [LARGE SCALE GENOMIC DNA]</scope>
</reference>
<organism evidence="1 2">
    <name type="scientific">Caerostris extrusa</name>
    <name type="common">Bark spider</name>
    <name type="synonym">Caerostris bankana</name>
    <dbReference type="NCBI Taxonomy" id="172846"/>
    <lineage>
        <taxon>Eukaryota</taxon>
        <taxon>Metazoa</taxon>
        <taxon>Ecdysozoa</taxon>
        <taxon>Arthropoda</taxon>
        <taxon>Chelicerata</taxon>
        <taxon>Arachnida</taxon>
        <taxon>Araneae</taxon>
        <taxon>Araneomorphae</taxon>
        <taxon>Entelegynae</taxon>
        <taxon>Araneoidea</taxon>
        <taxon>Araneidae</taxon>
        <taxon>Caerostris</taxon>
    </lineage>
</organism>
<name>A0AAV4M7J2_CAEEX</name>
<comment type="caution">
    <text evidence="1">The sequence shown here is derived from an EMBL/GenBank/DDBJ whole genome shotgun (WGS) entry which is preliminary data.</text>
</comment>
<proteinExistence type="predicted"/>
<evidence type="ECO:0000313" key="1">
    <source>
        <dbReference type="EMBL" id="GIX68368.1"/>
    </source>
</evidence>
<dbReference type="AlphaFoldDB" id="A0AAV4M7J2"/>
<evidence type="ECO:0000313" key="2">
    <source>
        <dbReference type="Proteomes" id="UP001054945"/>
    </source>
</evidence>
<dbReference type="Proteomes" id="UP001054945">
    <property type="component" value="Unassembled WGS sequence"/>
</dbReference>